<name>A0A437GZI0_9SPHN</name>
<evidence type="ECO:0000256" key="1">
    <source>
        <dbReference type="SAM" id="MobiDB-lite"/>
    </source>
</evidence>
<dbReference type="AlphaFoldDB" id="A0A437GZI0"/>
<feature type="region of interest" description="Disordered" evidence="1">
    <location>
        <begin position="176"/>
        <end position="230"/>
    </location>
</feature>
<reference evidence="2 3" key="1">
    <citation type="submission" date="2018-12" db="EMBL/GenBank/DDBJ databases">
        <title>Croceicoccus ponticola sp. nov., a lipolytic bacterium isolated from seawater.</title>
        <authorList>
            <person name="Yoon J.-H."/>
        </authorList>
    </citation>
    <scope>NUCLEOTIDE SEQUENCE [LARGE SCALE GENOMIC DNA]</scope>
    <source>
        <strain evidence="2 3">GM-16</strain>
    </source>
</reference>
<dbReference type="Proteomes" id="UP000283003">
    <property type="component" value="Unassembled WGS sequence"/>
</dbReference>
<gene>
    <name evidence="2" type="ORF">EKN06_00600</name>
</gene>
<proteinExistence type="predicted"/>
<comment type="caution">
    <text evidence="2">The sequence shown here is derived from an EMBL/GenBank/DDBJ whole genome shotgun (WGS) entry which is preliminary data.</text>
</comment>
<accession>A0A437GZI0</accession>
<protein>
    <submittedName>
        <fullName evidence="2">Uncharacterized protein</fullName>
    </submittedName>
</protein>
<feature type="compositionally biased region" description="Basic and acidic residues" evidence="1">
    <location>
        <begin position="215"/>
        <end position="230"/>
    </location>
</feature>
<evidence type="ECO:0000313" key="3">
    <source>
        <dbReference type="Proteomes" id="UP000283003"/>
    </source>
</evidence>
<evidence type="ECO:0000313" key="2">
    <source>
        <dbReference type="EMBL" id="RVQ68768.1"/>
    </source>
</evidence>
<organism evidence="2 3">
    <name type="scientific">Croceicoccus ponticola</name>
    <dbReference type="NCBI Taxonomy" id="2217664"/>
    <lineage>
        <taxon>Bacteria</taxon>
        <taxon>Pseudomonadati</taxon>
        <taxon>Pseudomonadota</taxon>
        <taxon>Alphaproteobacteria</taxon>
        <taxon>Sphingomonadales</taxon>
        <taxon>Erythrobacteraceae</taxon>
        <taxon>Croceicoccus</taxon>
    </lineage>
</organism>
<keyword evidence="3" id="KW-1185">Reference proteome</keyword>
<dbReference type="EMBL" id="RXOL01000001">
    <property type="protein sequence ID" value="RVQ68768.1"/>
    <property type="molecule type" value="Genomic_DNA"/>
</dbReference>
<sequence length="230" mass="26351">MSTTLAIVALIFSHRQSVGWAPVAFASKPVMSGTGGSWEFTITVTVEFWNRRRYPVALRFVRADITGVDILDVRSTLEVPRSFAHKNCVYTEPDAVVGPQTSSQVEVAIIFKDQSLDALKPQFDFKIGYFDPRANKEEELQFSFKAFYLEMGWNKTEGERSEFMKTYDRLREDYEARPDKAEEKQALKTLLDDPSLPAPEARAKRSRSQPPKGNNDVRERFRDDLSRDRA</sequence>
<feature type="compositionally biased region" description="Basic and acidic residues" evidence="1">
    <location>
        <begin position="176"/>
        <end position="186"/>
    </location>
</feature>